<evidence type="ECO:0000256" key="5">
    <source>
        <dbReference type="ARBA" id="ARBA00069073"/>
    </source>
</evidence>
<evidence type="ECO:0000256" key="3">
    <source>
        <dbReference type="ARBA" id="ARBA00022840"/>
    </source>
</evidence>
<keyword evidence="3 8" id="KW-0067">ATP-binding</keyword>
<gene>
    <name evidence="8" type="ORF">G3T16_07365</name>
</gene>
<evidence type="ECO:0000259" key="7">
    <source>
        <dbReference type="PROSITE" id="PS50893"/>
    </source>
</evidence>
<dbReference type="InterPro" id="IPR032781">
    <property type="entry name" value="ABC_tran_Xtn"/>
</dbReference>
<accession>A0A6C0U2P7</accession>
<dbReference type="Gene3D" id="3.40.50.300">
    <property type="entry name" value="P-loop containing nucleotide triphosphate hydrolases"/>
    <property type="match status" value="2"/>
</dbReference>
<comment type="similarity">
    <text evidence="4">Belongs to the ABC transporter superfamily. ABCF family. YheS subfamily.</text>
</comment>
<reference evidence="8 9" key="1">
    <citation type="submission" date="2020-02" db="EMBL/GenBank/DDBJ databases">
        <title>Genome sequencing for Kineobactrum sp. M2.</title>
        <authorList>
            <person name="Park S.-J."/>
        </authorList>
    </citation>
    <scope>NUCLEOTIDE SEQUENCE [LARGE SCALE GENOMIC DNA]</scope>
    <source>
        <strain evidence="8 9">M2</strain>
    </source>
</reference>
<evidence type="ECO:0000313" key="9">
    <source>
        <dbReference type="Proteomes" id="UP000477680"/>
    </source>
</evidence>
<dbReference type="SMART" id="SM00382">
    <property type="entry name" value="AAA"/>
    <property type="match status" value="2"/>
</dbReference>
<dbReference type="PROSITE" id="PS50893">
    <property type="entry name" value="ABC_TRANSPORTER_2"/>
    <property type="match status" value="2"/>
</dbReference>
<dbReference type="EMBL" id="CP048711">
    <property type="protein sequence ID" value="QIB65247.1"/>
    <property type="molecule type" value="Genomic_DNA"/>
</dbReference>
<name>A0A6C0U2P7_9GAMM</name>
<dbReference type="SUPFAM" id="SSF52540">
    <property type="entry name" value="P-loop containing nucleoside triphosphate hydrolases"/>
    <property type="match status" value="2"/>
</dbReference>
<dbReference type="Pfam" id="PF12848">
    <property type="entry name" value="ABC_tran_Xtn"/>
    <property type="match status" value="1"/>
</dbReference>
<feature type="compositionally biased region" description="Low complexity" evidence="6">
    <location>
        <begin position="529"/>
        <end position="538"/>
    </location>
</feature>
<dbReference type="FunFam" id="3.40.50.300:FF:002053">
    <property type="entry name" value="ABC transporter ATP-binding protein"/>
    <property type="match status" value="1"/>
</dbReference>
<dbReference type="Pfam" id="PF00005">
    <property type="entry name" value="ABC_tran"/>
    <property type="match status" value="2"/>
</dbReference>
<dbReference type="GO" id="GO:0005524">
    <property type="term" value="F:ATP binding"/>
    <property type="evidence" value="ECO:0007669"/>
    <property type="project" value="UniProtKB-KW"/>
</dbReference>
<keyword evidence="1" id="KW-0677">Repeat</keyword>
<protein>
    <recommendedName>
        <fullName evidence="5">Probable ATP-binding protein YheS</fullName>
    </recommendedName>
</protein>
<dbReference type="InterPro" id="IPR037118">
    <property type="entry name" value="Val-tRNA_synth_C_sf"/>
</dbReference>
<proteinExistence type="inferred from homology"/>
<feature type="domain" description="ABC transporter" evidence="7">
    <location>
        <begin position="313"/>
        <end position="527"/>
    </location>
</feature>
<sequence>MIILRDIELRRGSKLLLEGANVTLQPGQKLALIGANGSGKSSLFAMLLGELQADAGEIEGMSNLRLAHMAQEVASTEELAGRYVLQGDAELAALVEAVRAAEHNGDFQRAASLHSAMEEADGYSAERRVHRLLQGLGFATDAGGRPVSDFSGGWRIRLNLARALMAPSDMLLLDEPTNHLDLDATLWLEQWLQSYPGTLLMISHDRDFIDATCERILSIEGGQLQAWKGNYSDYERLRAEMLANQQASFEKQQLRIAHIEDFVRRFRYKATKARQAQSRLKELERMQQLAPAHIDSPFNFVFPPAGRSSDPLLRLDEAELGYGGQTILKPVNLMLRPGSRIALLGKNGAGKSTLLKSLIGRLPLLAGTRQAGEHCRIGYFDQQQLEALDLEASAALHIQRLSPDAREQEVLNFLGGFNFRGDAATSPIAPFSGGEKARLALALVVWQRPNLLVLDEPTNHLDLDMRNAMEMALQGYEGALILVSHDRHLLRNTADELLLVHDGQVEEYEGDLRAYEQWILSSYRGGGKPAAPTAAAVPEVKRKEKRQQAAAQRAERRPLQQQLAKTEQAMEAQEQALAALQQQMADPELYAEERKSELASLLKQEGELKLLADQLEERWLELQHSLEQLNS</sequence>
<dbReference type="PANTHER" id="PTHR19211">
    <property type="entry name" value="ATP-BINDING TRANSPORT PROTEIN-RELATED"/>
    <property type="match status" value="1"/>
</dbReference>
<dbReference type="InterPro" id="IPR003439">
    <property type="entry name" value="ABC_transporter-like_ATP-bd"/>
</dbReference>
<evidence type="ECO:0000256" key="1">
    <source>
        <dbReference type="ARBA" id="ARBA00022737"/>
    </source>
</evidence>
<dbReference type="PANTHER" id="PTHR19211:SF14">
    <property type="entry name" value="ATP-BINDING CASSETTE SUB-FAMILY F MEMBER 1"/>
    <property type="match status" value="1"/>
</dbReference>
<dbReference type="RefSeq" id="WP_163494487.1">
    <property type="nucleotide sequence ID" value="NZ_CP048711.1"/>
</dbReference>
<dbReference type="PROSITE" id="PS00211">
    <property type="entry name" value="ABC_TRANSPORTER_1"/>
    <property type="match status" value="1"/>
</dbReference>
<organism evidence="8 9">
    <name type="scientific">Kineobactrum salinum</name>
    <dbReference type="NCBI Taxonomy" id="2708301"/>
    <lineage>
        <taxon>Bacteria</taxon>
        <taxon>Pseudomonadati</taxon>
        <taxon>Pseudomonadota</taxon>
        <taxon>Gammaproteobacteria</taxon>
        <taxon>Cellvibrionales</taxon>
        <taxon>Halieaceae</taxon>
        <taxon>Kineobactrum</taxon>
    </lineage>
</organism>
<evidence type="ECO:0000256" key="2">
    <source>
        <dbReference type="ARBA" id="ARBA00022741"/>
    </source>
</evidence>
<dbReference type="FunFam" id="3.40.50.300:FF:000011">
    <property type="entry name" value="Putative ABC transporter ATP-binding component"/>
    <property type="match status" value="1"/>
</dbReference>
<dbReference type="InterPro" id="IPR003593">
    <property type="entry name" value="AAA+_ATPase"/>
</dbReference>
<feature type="domain" description="ABC transporter" evidence="7">
    <location>
        <begin position="2"/>
        <end position="246"/>
    </location>
</feature>
<dbReference type="Gene3D" id="1.10.287.380">
    <property type="entry name" value="Valyl-tRNA synthetase, C-terminal domain"/>
    <property type="match status" value="1"/>
</dbReference>
<dbReference type="KEGG" id="kim:G3T16_07365"/>
<dbReference type="InterPro" id="IPR017871">
    <property type="entry name" value="ABC_transporter-like_CS"/>
</dbReference>
<dbReference type="GO" id="GO:0016887">
    <property type="term" value="F:ATP hydrolysis activity"/>
    <property type="evidence" value="ECO:0007669"/>
    <property type="project" value="InterPro"/>
</dbReference>
<evidence type="ECO:0000256" key="4">
    <source>
        <dbReference type="ARBA" id="ARBA00061571"/>
    </source>
</evidence>
<keyword evidence="2" id="KW-0547">Nucleotide-binding</keyword>
<dbReference type="NCBIfam" id="NF000355">
    <property type="entry name" value="ribo_prot_ABC_F"/>
    <property type="match status" value="1"/>
</dbReference>
<evidence type="ECO:0000256" key="6">
    <source>
        <dbReference type="SAM" id="MobiDB-lite"/>
    </source>
</evidence>
<dbReference type="Proteomes" id="UP000477680">
    <property type="component" value="Chromosome"/>
</dbReference>
<dbReference type="InterPro" id="IPR050611">
    <property type="entry name" value="ABCF"/>
</dbReference>
<dbReference type="CDD" id="cd03221">
    <property type="entry name" value="ABCF_EF-3"/>
    <property type="match status" value="2"/>
</dbReference>
<dbReference type="AlphaFoldDB" id="A0A6C0U2P7"/>
<dbReference type="InterPro" id="IPR027417">
    <property type="entry name" value="P-loop_NTPase"/>
</dbReference>
<evidence type="ECO:0000313" key="8">
    <source>
        <dbReference type="EMBL" id="QIB65247.1"/>
    </source>
</evidence>
<keyword evidence="9" id="KW-1185">Reference proteome</keyword>
<feature type="region of interest" description="Disordered" evidence="6">
    <location>
        <begin position="526"/>
        <end position="560"/>
    </location>
</feature>